<keyword evidence="3" id="KW-1185">Reference proteome</keyword>
<gene>
    <name evidence="2" type="ORF">GQ43DRAFT_471475</name>
</gene>
<evidence type="ECO:0000313" key="2">
    <source>
        <dbReference type="EMBL" id="KAF2201800.1"/>
    </source>
</evidence>
<accession>A0A9P4MZE5</accession>
<proteinExistence type="predicted"/>
<evidence type="ECO:0000313" key="3">
    <source>
        <dbReference type="Proteomes" id="UP000799536"/>
    </source>
</evidence>
<reference evidence="2" key="1">
    <citation type="journal article" date="2020" name="Stud. Mycol.">
        <title>101 Dothideomycetes genomes: a test case for predicting lifestyles and emergence of pathogens.</title>
        <authorList>
            <person name="Haridas S."/>
            <person name="Albert R."/>
            <person name="Binder M."/>
            <person name="Bloem J."/>
            <person name="Labutti K."/>
            <person name="Salamov A."/>
            <person name="Andreopoulos B."/>
            <person name="Baker S."/>
            <person name="Barry K."/>
            <person name="Bills G."/>
            <person name="Bluhm B."/>
            <person name="Cannon C."/>
            <person name="Castanera R."/>
            <person name="Culley D."/>
            <person name="Daum C."/>
            <person name="Ezra D."/>
            <person name="Gonzalez J."/>
            <person name="Henrissat B."/>
            <person name="Kuo A."/>
            <person name="Liang C."/>
            <person name="Lipzen A."/>
            <person name="Lutzoni F."/>
            <person name="Magnuson J."/>
            <person name="Mondo S."/>
            <person name="Nolan M."/>
            <person name="Ohm R."/>
            <person name="Pangilinan J."/>
            <person name="Park H.-J."/>
            <person name="Ramirez L."/>
            <person name="Alfaro M."/>
            <person name="Sun H."/>
            <person name="Tritt A."/>
            <person name="Yoshinaga Y."/>
            <person name="Zwiers L.-H."/>
            <person name="Turgeon B."/>
            <person name="Goodwin S."/>
            <person name="Spatafora J."/>
            <person name="Crous P."/>
            <person name="Grigoriev I."/>
        </authorList>
    </citation>
    <scope>NUCLEOTIDE SEQUENCE</scope>
    <source>
        <strain evidence="2">ATCC 74209</strain>
    </source>
</reference>
<protein>
    <submittedName>
        <fullName evidence="2">Uncharacterized protein</fullName>
    </submittedName>
</protein>
<dbReference type="Proteomes" id="UP000799536">
    <property type="component" value="Unassembled WGS sequence"/>
</dbReference>
<organism evidence="2 3">
    <name type="scientific">Delitschia confertaspora ATCC 74209</name>
    <dbReference type="NCBI Taxonomy" id="1513339"/>
    <lineage>
        <taxon>Eukaryota</taxon>
        <taxon>Fungi</taxon>
        <taxon>Dikarya</taxon>
        <taxon>Ascomycota</taxon>
        <taxon>Pezizomycotina</taxon>
        <taxon>Dothideomycetes</taxon>
        <taxon>Pleosporomycetidae</taxon>
        <taxon>Pleosporales</taxon>
        <taxon>Delitschiaceae</taxon>
        <taxon>Delitschia</taxon>
    </lineage>
</organism>
<dbReference type="EMBL" id="ML993961">
    <property type="protein sequence ID" value="KAF2201800.1"/>
    <property type="molecule type" value="Genomic_DNA"/>
</dbReference>
<comment type="caution">
    <text evidence="2">The sequence shown here is derived from an EMBL/GenBank/DDBJ whole genome shotgun (WGS) entry which is preliminary data.</text>
</comment>
<dbReference type="AlphaFoldDB" id="A0A9P4MZE5"/>
<evidence type="ECO:0000256" key="1">
    <source>
        <dbReference type="SAM" id="MobiDB-lite"/>
    </source>
</evidence>
<feature type="region of interest" description="Disordered" evidence="1">
    <location>
        <begin position="63"/>
        <end position="99"/>
    </location>
</feature>
<sequence length="99" mass="10639">MTKPNRGRRPLLLPQVPKTPQLPCAMLFYSLLTSSAGSTKHLNAAANCSGYACSTHCMDVDENPPPAMAPPRDAAQRERRDVGAPFGNYNGNRAKSLGL</sequence>
<name>A0A9P4MZE5_9PLEO</name>